<name>A0A9P0ETW0_9HYPO</name>
<keyword evidence="2" id="KW-0812">Transmembrane</keyword>
<reference evidence="3 4" key="2">
    <citation type="submission" date="2021-10" db="EMBL/GenBank/DDBJ databases">
        <authorList>
            <person name="Piombo E."/>
        </authorList>
    </citation>
    <scope>NUCLEOTIDE SEQUENCE [LARGE SCALE GENOMIC DNA]</scope>
</reference>
<accession>A0A9P0ETW0</accession>
<proteinExistence type="predicted"/>
<feature type="transmembrane region" description="Helical" evidence="2">
    <location>
        <begin position="203"/>
        <end position="227"/>
    </location>
</feature>
<organism evidence="3 4">
    <name type="scientific">Clonostachys solani</name>
    <dbReference type="NCBI Taxonomy" id="160281"/>
    <lineage>
        <taxon>Eukaryota</taxon>
        <taxon>Fungi</taxon>
        <taxon>Dikarya</taxon>
        <taxon>Ascomycota</taxon>
        <taxon>Pezizomycotina</taxon>
        <taxon>Sordariomycetes</taxon>
        <taxon>Hypocreomycetidae</taxon>
        <taxon>Hypocreales</taxon>
        <taxon>Bionectriaceae</taxon>
        <taxon>Clonostachys</taxon>
    </lineage>
</organism>
<feature type="compositionally biased region" description="Low complexity" evidence="1">
    <location>
        <begin position="26"/>
        <end position="39"/>
    </location>
</feature>
<reference evidence="4" key="1">
    <citation type="submission" date="2019-06" db="EMBL/GenBank/DDBJ databases">
        <authorList>
            <person name="Broberg M."/>
        </authorList>
    </citation>
    <scope>NUCLEOTIDE SEQUENCE [LARGE SCALE GENOMIC DNA]</scope>
</reference>
<feature type="transmembrane region" description="Helical" evidence="2">
    <location>
        <begin position="166"/>
        <end position="191"/>
    </location>
</feature>
<feature type="region of interest" description="Disordered" evidence="1">
    <location>
        <begin position="1"/>
        <end position="39"/>
    </location>
</feature>
<evidence type="ECO:0000313" key="4">
    <source>
        <dbReference type="Proteomes" id="UP000775872"/>
    </source>
</evidence>
<keyword evidence="4" id="KW-1185">Reference proteome</keyword>
<keyword evidence="2" id="KW-0472">Membrane</keyword>
<feature type="region of interest" description="Disordered" evidence="1">
    <location>
        <begin position="724"/>
        <end position="744"/>
    </location>
</feature>
<keyword evidence="2" id="KW-1133">Transmembrane helix</keyword>
<sequence length="791" mass="82813">MPLVDSQTSSPGRDPAAAAPSPPPSSSSSPWTLSSPAPSESAIATGADLVLDSGGLAVVHLFHLVVVLGPAVGELEFPASAALGDVLALEGGDVGPHARALRLIDVHGVVLVVAVLAEDELAVEVVLGLGLGGFAHLDGLGRGDVGEGLLVEKVEGLVVVLEDIRLAALLALLCLSGGCLAFRVVLLFRIAAVQGLVEFVLELPLGLVLIIVAAVVLIVGSFGGVLLPLCPLLGLADVDNQLLVRLGAVLVDVVVAEAAHHPLEDVLDLGLEVPLVLVAPDNQIGDERGEAGQHELDGETDDAHLDETEAALHDLAVVGRQEESLLTELRPELEEETADGCDGGGDHVRGAPCQTGADHGEVLLDVGRSCGGSLRHVWDLAVVDLGTVCGDHAVSHLDQQLVSCFSGPLIVLLAADNDLAQDGWDEMQGVVVDIWKEGDDGCETFTPGGGGNLLSTGDEEVLELQAPFPECCLADLRAGQARNEFHLADSVESLHDLGLGRYAQECIDGLKDRASALWQCLCVDIEKDSKHVAGESAQMLEVFLGGGAGDSALEEKVFFLLIIDVGDGLIRLHDGSESAADVQSQIDLLVELVKGLGQVQRQIAIAGEDGPNLLHNCLVNLYLHGLGRLAVVENLLEHEFTERDHLALEMVEVGVAGVISEDGEHPSSAVLALDGLDEVQGQYRQNSFGSHGTGGLADEFVCLLLVAERRALADLTYSLSNSQQDGVGSPAQNIEHGTKNGEGLKPSRLVLNSEQGFGCLGNLLKDLFVVYRWLGNHLRGHTVCHEGNQAL</sequence>
<feature type="compositionally biased region" description="Low complexity" evidence="1">
    <location>
        <begin position="9"/>
        <end position="19"/>
    </location>
</feature>
<evidence type="ECO:0000313" key="3">
    <source>
        <dbReference type="EMBL" id="CAH0059333.1"/>
    </source>
</evidence>
<evidence type="ECO:0000256" key="1">
    <source>
        <dbReference type="SAM" id="MobiDB-lite"/>
    </source>
</evidence>
<dbReference type="Proteomes" id="UP000775872">
    <property type="component" value="Unassembled WGS sequence"/>
</dbReference>
<dbReference type="AlphaFoldDB" id="A0A9P0ETW0"/>
<evidence type="ECO:0000256" key="2">
    <source>
        <dbReference type="SAM" id="Phobius"/>
    </source>
</evidence>
<protein>
    <submittedName>
        <fullName evidence="3">Uncharacterized protein</fullName>
    </submittedName>
</protein>
<dbReference type="EMBL" id="CABFOC020000097">
    <property type="protein sequence ID" value="CAH0059333.1"/>
    <property type="molecule type" value="Genomic_DNA"/>
</dbReference>
<gene>
    <name evidence="3" type="ORF">CSOL1703_00011369</name>
</gene>
<comment type="caution">
    <text evidence="3">The sequence shown here is derived from an EMBL/GenBank/DDBJ whole genome shotgun (WGS) entry which is preliminary data.</text>
</comment>
<dbReference type="OrthoDB" id="10632714at2759"/>